<protein>
    <recommendedName>
        <fullName evidence="3">DUF2290 domain-containing protein</fullName>
    </recommendedName>
</protein>
<sequence length="253" mass="29898">MNFKLLFTQYCQILKQYKKELQEVAYFNMEVLDGINKTISQDKKSGCFSYEFANIQLIVPKKYKCASHSIPREFNALKIILVYKNDSIIIKFKKNALIEDPIQELGTFNLLLESDNYFSSWHLDRHVREDGENESKSLHPLYHMTFGGTEMESRDRENEGLFGNILLIRSPRIQHPPMEFVLWMDFIFRHFFKKEDIELLSNDSYKRIVREIKKHLWLPYSLAFAKNYCDYLDVDTVRCNFDGGFVSAVIGED</sequence>
<dbReference type="Proteomes" id="UP000614460">
    <property type="component" value="Unassembled WGS sequence"/>
</dbReference>
<reference evidence="1" key="1">
    <citation type="journal article" date="2014" name="Int. J. Syst. Evol. Microbiol.">
        <title>Complete genome sequence of Corynebacterium casei LMG S-19264T (=DSM 44701T), isolated from a smear-ripened cheese.</title>
        <authorList>
            <consortium name="US DOE Joint Genome Institute (JGI-PGF)"/>
            <person name="Walter F."/>
            <person name="Albersmeier A."/>
            <person name="Kalinowski J."/>
            <person name="Ruckert C."/>
        </authorList>
    </citation>
    <scope>NUCLEOTIDE SEQUENCE</scope>
    <source>
        <strain evidence="1">CGMCC 1.15966</strain>
    </source>
</reference>
<dbReference type="EMBL" id="BMKM01000003">
    <property type="protein sequence ID" value="GGE18237.1"/>
    <property type="molecule type" value="Genomic_DNA"/>
</dbReference>
<evidence type="ECO:0008006" key="3">
    <source>
        <dbReference type="Google" id="ProtNLM"/>
    </source>
</evidence>
<dbReference type="AlphaFoldDB" id="A0A8H9G100"/>
<comment type="caution">
    <text evidence="1">The sequence shown here is derived from an EMBL/GenBank/DDBJ whole genome shotgun (WGS) entry which is preliminary data.</text>
</comment>
<keyword evidence="2" id="KW-1185">Reference proteome</keyword>
<proteinExistence type="predicted"/>
<name>A0A8H9G100_9SPHI</name>
<gene>
    <name evidence="1" type="ORF">GCM10011516_14840</name>
</gene>
<evidence type="ECO:0000313" key="2">
    <source>
        <dbReference type="Proteomes" id="UP000614460"/>
    </source>
</evidence>
<reference evidence="1" key="2">
    <citation type="submission" date="2020-09" db="EMBL/GenBank/DDBJ databases">
        <authorList>
            <person name="Sun Q."/>
            <person name="Zhou Y."/>
        </authorList>
    </citation>
    <scope>NUCLEOTIDE SEQUENCE</scope>
    <source>
        <strain evidence="1">CGMCC 1.15966</strain>
    </source>
</reference>
<organism evidence="1 2">
    <name type="scientific">Sphingobacterium cellulitidis</name>
    <dbReference type="NCBI Taxonomy" id="1768011"/>
    <lineage>
        <taxon>Bacteria</taxon>
        <taxon>Pseudomonadati</taxon>
        <taxon>Bacteroidota</taxon>
        <taxon>Sphingobacteriia</taxon>
        <taxon>Sphingobacteriales</taxon>
        <taxon>Sphingobacteriaceae</taxon>
        <taxon>Sphingobacterium</taxon>
    </lineage>
</organism>
<evidence type="ECO:0000313" key="1">
    <source>
        <dbReference type="EMBL" id="GGE18237.1"/>
    </source>
</evidence>
<dbReference type="RefSeq" id="WP_182498396.1">
    <property type="nucleotide sequence ID" value="NZ_BMKM01000003.1"/>
</dbReference>
<accession>A0A8H9G100</accession>